<evidence type="ECO:0000256" key="1">
    <source>
        <dbReference type="SAM" id="MobiDB-lite"/>
    </source>
</evidence>
<reference evidence="3 4" key="1">
    <citation type="submission" date="2021-02" db="EMBL/GenBank/DDBJ databases">
        <title>Porcisia hertigi Genome sequencing and assembly.</title>
        <authorList>
            <person name="Almutairi H."/>
            <person name="Gatherer D."/>
        </authorList>
    </citation>
    <scope>NUCLEOTIDE SEQUENCE [LARGE SCALE GENOMIC DNA]</scope>
    <source>
        <strain evidence="3 4">C119</strain>
    </source>
</reference>
<dbReference type="Pfam" id="PF07000">
    <property type="entry name" value="DUF1308"/>
    <property type="match status" value="1"/>
</dbReference>
<keyword evidence="4" id="KW-1185">Reference proteome</keyword>
<dbReference type="EMBL" id="JAFJZO010000025">
    <property type="protein sequence ID" value="KAG5502764.1"/>
    <property type="molecule type" value="Genomic_DNA"/>
</dbReference>
<organism evidence="3 4">
    <name type="scientific">Porcisia hertigi</name>
    <dbReference type="NCBI Taxonomy" id="2761500"/>
    <lineage>
        <taxon>Eukaryota</taxon>
        <taxon>Discoba</taxon>
        <taxon>Euglenozoa</taxon>
        <taxon>Kinetoplastea</taxon>
        <taxon>Metakinetoplastina</taxon>
        <taxon>Trypanosomatida</taxon>
        <taxon>Trypanosomatidae</taxon>
        <taxon>Leishmaniinae</taxon>
        <taxon>Porcisia</taxon>
    </lineage>
</organism>
<dbReference type="KEGG" id="phet:94290592"/>
<dbReference type="RefSeq" id="XP_067756536.1">
    <property type="nucleotide sequence ID" value="XM_067900515.1"/>
</dbReference>
<proteinExistence type="predicted"/>
<feature type="region of interest" description="Disordered" evidence="1">
    <location>
        <begin position="1"/>
        <end position="22"/>
    </location>
</feature>
<dbReference type="PANTHER" id="PTHR13379:SF0">
    <property type="entry name" value="UPF0415 PROTEIN C7ORF25"/>
    <property type="match status" value="1"/>
</dbReference>
<evidence type="ECO:0000313" key="3">
    <source>
        <dbReference type="EMBL" id="KAG5502764.1"/>
    </source>
</evidence>
<gene>
    <name evidence="3" type="ORF">JKF63_04531</name>
</gene>
<dbReference type="OrthoDB" id="441890at2759"/>
<feature type="region of interest" description="Disordered" evidence="1">
    <location>
        <begin position="535"/>
        <end position="557"/>
    </location>
</feature>
<name>A0A836I4G5_9TRYP</name>
<dbReference type="GeneID" id="94290592"/>
<accession>A0A836I4G5</accession>
<evidence type="ECO:0000259" key="2">
    <source>
        <dbReference type="Pfam" id="PF07000"/>
    </source>
</evidence>
<dbReference type="Proteomes" id="UP000674318">
    <property type="component" value="Unassembled WGS sequence"/>
</dbReference>
<dbReference type="PANTHER" id="PTHR13379">
    <property type="entry name" value="UNCHARACTERIZED DUF1308"/>
    <property type="match status" value="1"/>
</dbReference>
<dbReference type="InterPro" id="IPR010733">
    <property type="entry name" value="DUF1308"/>
</dbReference>
<protein>
    <recommendedName>
        <fullName evidence="2">DUF1308 domain-containing protein</fullName>
    </recommendedName>
</protein>
<dbReference type="AlphaFoldDB" id="A0A836I4G5"/>
<feature type="region of interest" description="Disordered" evidence="1">
    <location>
        <begin position="740"/>
        <end position="762"/>
    </location>
</feature>
<feature type="compositionally biased region" description="Low complexity" evidence="1">
    <location>
        <begin position="547"/>
        <end position="557"/>
    </location>
</feature>
<evidence type="ECO:0000313" key="4">
    <source>
        <dbReference type="Proteomes" id="UP000674318"/>
    </source>
</evidence>
<feature type="domain" description="DUF1308" evidence="2">
    <location>
        <begin position="677"/>
        <end position="735"/>
    </location>
</feature>
<sequence>MDQLYEASPIPLSGDDEDSQEGLNLDVSAHSSGISSRSCSCPLSADVSSAVSLDAPEEIPADATDRVSKDFHAIDQRQRQRHGPHDGGLATSSSPNALYVYLMQLLRVAEDLHARLERLLSGKTDVEKATPASGPACVEGDVCKRRIIGEVPRVSRGSGNSLRCHGAAKLGSRLRKEMNNMRRSVEALRAAGCTDVLTSPVPDSRDMPPVVLETAVACAQCNSLWHFGAIVTCLEREPDVTGVYVPVGGNLGPRRHGRRTSVNGTSAVHKPPFTENMRIEVDVVSCNEHRWIKVKTSTARNLELEAAALDVNGATPFTDMLLALVERSKQICLPHRRVVQVAVVLLHPPPPVLERFFVANDVKWASLSADHSLAVSRPQIRSRQPHARLPTQITTTWLPPLARSPEVICLDTTALVTLCSQSCYVDGLPHDVRMERLAPFHVLQEQQRKEDNECHAVVEVVEPALRLHTAWCTRNALDETMRRALLSPCEDAAAGTTPLSDVTERSRVIPAVLLLPTELDWLGPLEKAARERFPNGAGVNVQQSTGTATPSATAPPATMRLDESSLLIEYSGRVDGAGESASHSTSQRPNWIMADVTHEEFKWILETIAGPQEVARAARLLRLVSVVDTTFLRNRVCSEVASGGGGGDDAAHGSSVRGETALHFSSSQPPPLFTSVEYLRLSGKVSLRNKVVFGLADAVNAVIVTSNEQLCHAAREQGVHLEACFHPSRSLTEQKIYRLPRRQGPGKPPAVTLYERKEREEA</sequence>
<comment type="caution">
    <text evidence="3">The sequence shown here is derived from an EMBL/GenBank/DDBJ whole genome shotgun (WGS) entry which is preliminary data.</text>
</comment>